<dbReference type="InterPro" id="IPR011006">
    <property type="entry name" value="CheY-like_superfamily"/>
</dbReference>
<accession>A0A2S1LH11</accession>
<proteinExistence type="predicted"/>
<dbReference type="SUPFAM" id="SSF52172">
    <property type="entry name" value="CheY-like"/>
    <property type="match status" value="1"/>
</dbReference>
<protein>
    <recommendedName>
        <fullName evidence="1">HTH LytTR-type domain-containing protein</fullName>
    </recommendedName>
</protein>
<evidence type="ECO:0000313" key="3">
    <source>
        <dbReference type="Proteomes" id="UP000244527"/>
    </source>
</evidence>
<organism evidence="2 3">
    <name type="scientific">Flavobacterium faecale</name>
    <dbReference type="NCBI Taxonomy" id="1355330"/>
    <lineage>
        <taxon>Bacteria</taxon>
        <taxon>Pseudomonadati</taxon>
        <taxon>Bacteroidota</taxon>
        <taxon>Flavobacteriia</taxon>
        <taxon>Flavobacteriales</taxon>
        <taxon>Flavobacteriaceae</taxon>
        <taxon>Flavobacterium</taxon>
    </lineage>
</organism>
<dbReference type="OrthoDB" id="2168082at2"/>
<evidence type="ECO:0000259" key="1">
    <source>
        <dbReference type="PROSITE" id="PS50930"/>
    </source>
</evidence>
<gene>
    <name evidence="2" type="ORF">FFWV33_16620</name>
</gene>
<reference evidence="2 3" key="1">
    <citation type="submission" date="2017-04" db="EMBL/GenBank/DDBJ databases">
        <title>Compelte genome sequence of WV33.</title>
        <authorList>
            <person name="Lee P.C."/>
        </authorList>
    </citation>
    <scope>NUCLEOTIDE SEQUENCE [LARGE SCALE GENOMIC DNA]</scope>
    <source>
        <strain evidence="2 3">WV33</strain>
    </source>
</reference>
<dbReference type="PANTHER" id="PTHR37299:SF1">
    <property type="entry name" value="STAGE 0 SPORULATION PROTEIN A HOMOLOG"/>
    <property type="match status" value="1"/>
</dbReference>
<dbReference type="PANTHER" id="PTHR37299">
    <property type="entry name" value="TRANSCRIPTIONAL REGULATOR-RELATED"/>
    <property type="match status" value="1"/>
</dbReference>
<dbReference type="InterPro" id="IPR007492">
    <property type="entry name" value="LytTR_DNA-bd_dom"/>
</dbReference>
<dbReference type="Gene3D" id="2.40.50.1020">
    <property type="entry name" value="LytTr DNA-binding domain"/>
    <property type="match status" value="1"/>
</dbReference>
<dbReference type="RefSeq" id="WP_108741937.1">
    <property type="nucleotide sequence ID" value="NZ_CP020918.1"/>
</dbReference>
<dbReference type="AlphaFoldDB" id="A0A2S1LH11"/>
<dbReference type="Gene3D" id="3.40.50.2300">
    <property type="match status" value="1"/>
</dbReference>
<evidence type="ECO:0000313" key="2">
    <source>
        <dbReference type="EMBL" id="AWG23033.1"/>
    </source>
</evidence>
<name>A0A2S1LH11_9FLAO</name>
<sequence length="247" mass="28512">MINLLYFRIGPHLREQIENFAVSSSSEKINFQTTDDVDEFKTLYEKNFFDIIIIDPSQNKDEIIELLKKTALTNSKLIIFSSTKIDAFEFINFNVFGFLPYPLDAVLVLTIINRCINKIAGENEVHQVQLAEKKFQKFVSINSVQKIELIKIDDISHFEADGRYTIVYLNNGMSKMASKNLGEFQKLLNPDVFCRIHHKFIINMNNLLTILKSDGYYCEMTNNKNIPVSKRKLENLNSILNLGKTLS</sequence>
<dbReference type="Pfam" id="PF04397">
    <property type="entry name" value="LytTR"/>
    <property type="match status" value="1"/>
</dbReference>
<keyword evidence="3" id="KW-1185">Reference proteome</keyword>
<dbReference type="GO" id="GO:0003677">
    <property type="term" value="F:DNA binding"/>
    <property type="evidence" value="ECO:0007669"/>
    <property type="project" value="InterPro"/>
</dbReference>
<dbReference type="EMBL" id="CP020918">
    <property type="protein sequence ID" value="AWG23033.1"/>
    <property type="molecule type" value="Genomic_DNA"/>
</dbReference>
<dbReference type="InterPro" id="IPR046947">
    <property type="entry name" value="LytR-like"/>
</dbReference>
<dbReference type="KEGG" id="ffa:FFWV33_16620"/>
<dbReference type="Proteomes" id="UP000244527">
    <property type="component" value="Chromosome"/>
</dbReference>
<feature type="domain" description="HTH LytTR-type" evidence="1">
    <location>
        <begin position="146"/>
        <end position="242"/>
    </location>
</feature>
<dbReference type="GO" id="GO:0000156">
    <property type="term" value="F:phosphorelay response regulator activity"/>
    <property type="evidence" value="ECO:0007669"/>
    <property type="project" value="InterPro"/>
</dbReference>
<dbReference type="SMART" id="SM00850">
    <property type="entry name" value="LytTR"/>
    <property type="match status" value="1"/>
</dbReference>
<dbReference type="PROSITE" id="PS50930">
    <property type="entry name" value="HTH_LYTTR"/>
    <property type="match status" value="1"/>
</dbReference>